<dbReference type="InterPro" id="IPR025965">
    <property type="entry name" value="FlgD/Vpr_Ig-like"/>
</dbReference>
<dbReference type="InterPro" id="IPR006626">
    <property type="entry name" value="PbH1"/>
</dbReference>
<evidence type="ECO:0000259" key="2">
    <source>
        <dbReference type="Pfam" id="PF13229"/>
    </source>
</evidence>
<name>A0ABV6YLV1_UNCEI</name>
<dbReference type="Proteomes" id="UP001593833">
    <property type="component" value="Unassembled WGS sequence"/>
</dbReference>
<proteinExistence type="predicted"/>
<dbReference type="Gene3D" id="2.160.20.10">
    <property type="entry name" value="Single-stranded right-handed beta-helix, Pectin lyase-like"/>
    <property type="match status" value="1"/>
</dbReference>
<dbReference type="EMBL" id="JBHPKH010000118">
    <property type="protein sequence ID" value="MFC1573297.1"/>
    <property type="molecule type" value="Genomic_DNA"/>
</dbReference>
<dbReference type="Gene3D" id="2.60.40.4070">
    <property type="match status" value="1"/>
</dbReference>
<dbReference type="SUPFAM" id="SSF51126">
    <property type="entry name" value="Pectin lyase-like"/>
    <property type="match status" value="1"/>
</dbReference>
<dbReference type="Pfam" id="PF13860">
    <property type="entry name" value="FlgD_ig"/>
    <property type="match status" value="1"/>
</dbReference>
<dbReference type="InterPro" id="IPR011050">
    <property type="entry name" value="Pectin_lyase_fold/virulence"/>
</dbReference>
<evidence type="ECO:0000313" key="4">
    <source>
        <dbReference type="EMBL" id="MFC1573297.1"/>
    </source>
</evidence>
<feature type="domain" description="Right handed beta helix" evidence="2">
    <location>
        <begin position="130"/>
        <end position="281"/>
    </location>
</feature>
<evidence type="ECO:0000313" key="5">
    <source>
        <dbReference type="Proteomes" id="UP001593833"/>
    </source>
</evidence>
<evidence type="ECO:0000256" key="1">
    <source>
        <dbReference type="SAM" id="SignalP"/>
    </source>
</evidence>
<accession>A0ABV6YLV1</accession>
<keyword evidence="5" id="KW-1185">Reference proteome</keyword>
<feature type="chain" id="PRO_5046516114" evidence="1">
    <location>
        <begin position="21"/>
        <end position="887"/>
    </location>
</feature>
<sequence>MRVFTAIVFTLCVIAPHAFADILAVYPDGSGDYPTIQYAIAQASWGDTVQLADGRFTGAGNHDLTYNGKPITIQSQSGNAEDCIIDCQASQDDPHRGFDFHWTESPNSILRGVTIANGYMHAADPYVPEICGGGIIIANGCHPTFIDVIVRDCTAPAGGGVFMYYDASYIGSSSSFTGCTFKDNTAWWGSGGGVDIYGGSPSFVDCVFERNTSNQGGCGIACAYVDPLTITGCWFRDNIGGNSGGIDVFSASLVEIDHTTFSGNSPGAVLAWGHYDEIHIRSCTFYDNTWCSIQIDGEHESVTVEETIIAFGNQGPAIYFGYLGGTVTLSCSNIYGNGGGDWTEDIADQFGVNGNISEDPLFCEPILPERHLQLQVESPCAPNSPPNPECGLLGAWPVGCDSIPPDSAACCVGDTCHVLTGPECFTIGGEWQSGVLTCTPNPCLHFAACCIDATCQVLTSTQCQDAGGTWMAAIPTCSPNPCVEYACCIEEECSVRLQADCVALGGAFLVGIESCDPDPCLLRACCLATDCRLLRVDDCTLAGGDWLEDITECSPNPCSAGYLLDGVFIVHAPPRLQWSSGVDFCQLYIDDYAISSSHEQVTRIDPDTTSGASSIWYVIAAWDRPREFCSVQFGLGAYDEDIFAFRDTGPCSGGGLEVPSNGWPGAYEGTLVVHQDHWSGNYVPVYWFAGYGYYEGRIPLSIDETQGFGGFTSCDGTPVSYDAMCFGALGVFTSGSACYHSGDLHACCVNDICSLISQVECGDLGGDWYPQCITCDPNPCLLTTVEEEALSPHRLYISPSTPNPFAHSSSIRYEVPDDSEDRFVKLRVFDPSGRLIRTLVSREKAPGQHAGVWNGVNDAGAPVPAGIYFYHLEWSGRSVTRRVLLVD</sequence>
<feature type="signal peptide" evidence="1">
    <location>
        <begin position="1"/>
        <end position="20"/>
    </location>
</feature>
<evidence type="ECO:0000259" key="3">
    <source>
        <dbReference type="Pfam" id="PF13860"/>
    </source>
</evidence>
<comment type="caution">
    <text evidence="4">The sequence shown here is derived from an EMBL/GenBank/DDBJ whole genome shotgun (WGS) entry which is preliminary data.</text>
</comment>
<dbReference type="InterPro" id="IPR012334">
    <property type="entry name" value="Pectin_lyas_fold"/>
</dbReference>
<organism evidence="4 5">
    <name type="scientific">Eiseniibacteriota bacterium</name>
    <dbReference type="NCBI Taxonomy" id="2212470"/>
    <lineage>
        <taxon>Bacteria</taxon>
        <taxon>Candidatus Eiseniibacteriota</taxon>
    </lineage>
</organism>
<dbReference type="Pfam" id="PF13229">
    <property type="entry name" value="Beta_helix"/>
    <property type="match status" value="1"/>
</dbReference>
<dbReference type="InterPro" id="IPR039448">
    <property type="entry name" value="Beta_helix"/>
</dbReference>
<dbReference type="SMART" id="SM00710">
    <property type="entry name" value="PbH1"/>
    <property type="match status" value="7"/>
</dbReference>
<keyword evidence="1" id="KW-0732">Signal</keyword>
<reference evidence="4 5" key="1">
    <citation type="submission" date="2024-09" db="EMBL/GenBank/DDBJ databases">
        <authorList>
            <person name="D'Angelo T."/>
        </authorList>
    </citation>
    <scope>NUCLEOTIDE SEQUENCE [LARGE SCALE GENOMIC DNA]</scope>
    <source>
        <strain evidence="4">SAG AM-320-E07</strain>
    </source>
</reference>
<gene>
    <name evidence="4" type="ORF">ACFL6M_06830</name>
</gene>
<feature type="domain" description="FlgD/Vpr Ig-like" evidence="3">
    <location>
        <begin position="810"/>
        <end position="869"/>
    </location>
</feature>
<protein>
    <submittedName>
        <fullName evidence="4">Right-handed parallel beta-helix repeat-containing protein</fullName>
    </submittedName>
</protein>